<name>A0A3N2CUH8_9ACTN</name>
<dbReference type="Proteomes" id="UP000281738">
    <property type="component" value="Unassembled WGS sequence"/>
</dbReference>
<dbReference type="AlphaFoldDB" id="A0A3N2CUH8"/>
<protein>
    <submittedName>
        <fullName evidence="1">Uncharacterized protein</fullName>
    </submittedName>
</protein>
<accession>A0A3N2CUH8</accession>
<comment type="caution">
    <text evidence="1">The sequence shown here is derived from an EMBL/GenBank/DDBJ whole genome shotgun (WGS) entry which is preliminary data.</text>
</comment>
<keyword evidence="2" id="KW-1185">Reference proteome</keyword>
<sequence length="231" mass="23860">MPCSSHLGVWSGSNQCYAAPYDAPAGSAAWQGHSTGSLSLCSACTMSGRANTCDARVLWSAPGQVVVPPDPGELAAEALGLLQLRTADVRTAPQAPAHSYVGVENWLWVPRSQWGSLTKTVTAGGTQVTVRAAPSRVMWDTGPAVKTCFGPGDEWRTGMTDAARTTCSYTYDATSGHESGGVYVLSASIGYEVTWVCSGACTSGSGSLGLVDAPVGTGELQVLQRQTVVVG</sequence>
<evidence type="ECO:0000313" key="1">
    <source>
        <dbReference type="EMBL" id="ROR91161.1"/>
    </source>
</evidence>
<organism evidence="1 2">
    <name type="scientific">Nocardioides aurantiacus</name>
    <dbReference type="NCBI Taxonomy" id="86796"/>
    <lineage>
        <taxon>Bacteria</taxon>
        <taxon>Bacillati</taxon>
        <taxon>Actinomycetota</taxon>
        <taxon>Actinomycetes</taxon>
        <taxon>Propionibacteriales</taxon>
        <taxon>Nocardioidaceae</taxon>
        <taxon>Nocardioides</taxon>
    </lineage>
</organism>
<evidence type="ECO:0000313" key="2">
    <source>
        <dbReference type="Proteomes" id="UP000281738"/>
    </source>
</evidence>
<proteinExistence type="predicted"/>
<dbReference type="EMBL" id="RKHO01000001">
    <property type="protein sequence ID" value="ROR91161.1"/>
    <property type="molecule type" value="Genomic_DNA"/>
</dbReference>
<reference evidence="1 2" key="1">
    <citation type="submission" date="2018-11" db="EMBL/GenBank/DDBJ databases">
        <title>Sequencing the genomes of 1000 actinobacteria strains.</title>
        <authorList>
            <person name="Klenk H.-P."/>
        </authorList>
    </citation>
    <scope>NUCLEOTIDE SEQUENCE [LARGE SCALE GENOMIC DNA]</scope>
    <source>
        <strain evidence="1 2">DSM 12652</strain>
    </source>
</reference>
<gene>
    <name evidence="1" type="ORF">EDD33_2023</name>
</gene>